<feature type="non-terminal residue" evidence="2">
    <location>
        <position position="138"/>
    </location>
</feature>
<keyword evidence="3" id="KW-1185">Reference proteome</keyword>
<evidence type="ECO:0000256" key="1">
    <source>
        <dbReference type="SAM" id="MobiDB-lite"/>
    </source>
</evidence>
<evidence type="ECO:0000313" key="3">
    <source>
        <dbReference type="Proteomes" id="UP000499080"/>
    </source>
</evidence>
<comment type="caution">
    <text evidence="2">The sequence shown here is derived from an EMBL/GenBank/DDBJ whole genome shotgun (WGS) entry which is preliminary data.</text>
</comment>
<feature type="region of interest" description="Disordered" evidence="1">
    <location>
        <begin position="28"/>
        <end position="58"/>
    </location>
</feature>
<sequence>MINHNLKSNDPKTQLLNKWMALRRSLRRRANRDPSPMETVSSVDNHDQKPTSRSCGHGAMQMLKVSWKYVEKSTRRVISRIQQCGPTKKDLYATRRARPRHVRSARSSLDRPKRHFAQVQKMWDLTPDKLAAIILDGE</sequence>
<protein>
    <submittedName>
        <fullName evidence="2">Uncharacterized protein</fullName>
    </submittedName>
</protein>
<proteinExistence type="predicted"/>
<gene>
    <name evidence="2" type="ORF">AVEN_72526_1</name>
</gene>
<name>A0A4Y2KPN1_ARAVE</name>
<evidence type="ECO:0000313" key="2">
    <source>
        <dbReference type="EMBL" id="GBN04218.1"/>
    </source>
</evidence>
<accession>A0A4Y2KPN1</accession>
<dbReference type="AlphaFoldDB" id="A0A4Y2KPN1"/>
<reference evidence="2 3" key="1">
    <citation type="journal article" date="2019" name="Sci. Rep.">
        <title>Orb-weaving spider Araneus ventricosus genome elucidates the spidroin gene catalogue.</title>
        <authorList>
            <person name="Kono N."/>
            <person name="Nakamura H."/>
            <person name="Ohtoshi R."/>
            <person name="Moran D.A.P."/>
            <person name="Shinohara A."/>
            <person name="Yoshida Y."/>
            <person name="Fujiwara M."/>
            <person name="Mori M."/>
            <person name="Tomita M."/>
            <person name="Arakawa K."/>
        </authorList>
    </citation>
    <scope>NUCLEOTIDE SEQUENCE [LARGE SCALE GENOMIC DNA]</scope>
</reference>
<dbReference type="Proteomes" id="UP000499080">
    <property type="component" value="Unassembled WGS sequence"/>
</dbReference>
<organism evidence="2 3">
    <name type="scientific">Araneus ventricosus</name>
    <name type="common">Orbweaver spider</name>
    <name type="synonym">Epeira ventricosa</name>
    <dbReference type="NCBI Taxonomy" id="182803"/>
    <lineage>
        <taxon>Eukaryota</taxon>
        <taxon>Metazoa</taxon>
        <taxon>Ecdysozoa</taxon>
        <taxon>Arthropoda</taxon>
        <taxon>Chelicerata</taxon>
        <taxon>Arachnida</taxon>
        <taxon>Araneae</taxon>
        <taxon>Araneomorphae</taxon>
        <taxon>Entelegynae</taxon>
        <taxon>Araneoidea</taxon>
        <taxon>Araneidae</taxon>
        <taxon>Araneus</taxon>
    </lineage>
</organism>
<dbReference type="EMBL" id="BGPR01195827">
    <property type="protein sequence ID" value="GBN04218.1"/>
    <property type="molecule type" value="Genomic_DNA"/>
</dbReference>